<dbReference type="Proteomes" id="UP000822688">
    <property type="component" value="Chromosome 1"/>
</dbReference>
<gene>
    <name evidence="2" type="ORF">KC19_1G121700</name>
</gene>
<accession>A0A8T0J790</accession>
<dbReference type="GO" id="GO:0005777">
    <property type="term" value="C:peroxisome"/>
    <property type="evidence" value="ECO:0007669"/>
    <property type="project" value="InterPro"/>
</dbReference>
<dbReference type="AlphaFoldDB" id="A0A8T0J790"/>
<dbReference type="Pfam" id="PF12872">
    <property type="entry name" value="OST-HTH"/>
    <property type="match status" value="2"/>
</dbReference>
<dbReference type="PANTHER" id="PTHR14379">
    <property type="entry name" value="LIMKAIN B LKAP"/>
    <property type="match status" value="1"/>
</dbReference>
<dbReference type="GO" id="GO:0010468">
    <property type="term" value="P:regulation of gene expression"/>
    <property type="evidence" value="ECO:0007669"/>
    <property type="project" value="InterPro"/>
</dbReference>
<protein>
    <recommendedName>
        <fullName evidence="1">HTH OST-type domain-containing protein</fullName>
    </recommendedName>
</protein>
<dbReference type="Gene3D" id="3.30.420.610">
    <property type="entry name" value="LOTUS domain-like"/>
    <property type="match status" value="1"/>
</dbReference>
<dbReference type="PROSITE" id="PS51644">
    <property type="entry name" value="HTH_OST"/>
    <property type="match status" value="1"/>
</dbReference>
<dbReference type="CDD" id="cd08824">
    <property type="entry name" value="LOTUS"/>
    <property type="match status" value="1"/>
</dbReference>
<evidence type="ECO:0000313" key="3">
    <source>
        <dbReference type="Proteomes" id="UP000822688"/>
    </source>
</evidence>
<dbReference type="Pfam" id="PF01936">
    <property type="entry name" value="NYN"/>
    <property type="match status" value="1"/>
</dbReference>
<reference evidence="2" key="1">
    <citation type="submission" date="2020-06" db="EMBL/GenBank/DDBJ databases">
        <title>WGS assembly of Ceratodon purpureus strain R40.</title>
        <authorList>
            <person name="Carey S.B."/>
            <person name="Jenkins J."/>
            <person name="Shu S."/>
            <person name="Lovell J.T."/>
            <person name="Sreedasyam A."/>
            <person name="Maumus F."/>
            <person name="Tiley G.P."/>
            <person name="Fernandez-Pozo N."/>
            <person name="Barry K."/>
            <person name="Chen C."/>
            <person name="Wang M."/>
            <person name="Lipzen A."/>
            <person name="Daum C."/>
            <person name="Saski C.A."/>
            <person name="Payton A.C."/>
            <person name="Mcbreen J.C."/>
            <person name="Conrad R.E."/>
            <person name="Kollar L.M."/>
            <person name="Olsson S."/>
            <person name="Huttunen S."/>
            <person name="Landis J.B."/>
            <person name="Wickett N.J."/>
            <person name="Johnson M.G."/>
            <person name="Rensing S.A."/>
            <person name="Grimwood J."/>
            <person name="Schmutz J."/>
            <person name="Mcdaniel S.F."/>
        </authorList>
    </citation>
    <scope>NUCLEOTIDE SEQUENCE</scope>
    <source>
        <strain evidence="2">R40</strain>
    </source>
</reference>
<evidence type="ECO:0000259" key="1">
    <source>
        <dbReference type="PROSITE" id="PS51644"/>
    </source>
</evidence>
<dbReference type="EMBL" id="CM026421">
    <property type="protein sequence ID" value="KAG0590713.1"/>
    <property type="molecule type" value="Genomic_DNA"/>
</dbReference>
<sequence>MDGVMSGRMERAGEASLVHEFCSGLIETKQSWALQDHGYMIWAPEDAELPRASDGVAVKADSAPRTLVWWDTETCPAPIAECNAWDDMVEHLMRMLALQDMNQREVVTCIAYGAGEVSESLLLTLNRRGIVVHRRNLPTCTLPGAGTTLSMKSMIVDILFWALNNAPPAEVRIISATNEPNFLKLVRGLERRSYGVFLASSFTASLTQPATGNGEYVPFSNDFADYSFVAQIPEFGESLESSLDQFQLWNSCLITEPVAPALAEVPVERVLQAQRQDYWANWQVSQPRPTYRDIASGVELSNQLSSLWKGDSKTGTGPAPRASMDDVRGWLELFVELEDSLYGMNISLMSKSFDRRGMKLDLKHLGCPSLSRLLLDNFSDIVRLKYPTKDCTFMFPANLGAQARGKLIADFTDLLTHLLPKRDSESPMSTIKTAFRARFHYELDHEAAGYMKLSQFLSSMPKLVRVRQCSSQGKELVICRPSGYYSKQRT</sequence>
<keyword evidence="3" id="KW-1185">Reference proteome</keyword>
<dbReference type="PANTHER" id="PTHR14379:SF3">
    <property type="entry name" value="MEIOSIS REGULATOR AND MRNA STABILITY FACTOR 1"/>
    <property type="match status" value="1"/>
</dbReference>
<comment type="caution">
    <text evidence="2">The sequence shown here is derived from an EMBL/GenBank/DDBJ whole genome shotgun (WGS) entry which is preliminary data.</text>
</comment>
<proteinExistence type="predicted"/>
<dbReference type="InterPro" id="IPR041966">
    <property type="entry name" value="LOTUS-like"/>
</dbReference>
<evidence type="ECO:0000313" key="2">
    <source>
        <dbReference type="EMBL" id="KAG0590713.1"/>
    </source>
</evidence>
<dbReference type="CDD" id="cd10910">
    <property type="entry name" value="PIN_limkain_b1_N_like"/>
    <property type="match status" value="1"/>
</dbReference>
<organism evidence="2 3">
    <name type="scientific">Ceratodon purpureus</name>
    <name type="common">Fire moss</name>
    <name type="synonym">Dicranum purpureum</name>
    <dbReference type="NCBI Taxonomy" id="3225"/>
    <lineage>
        <taxon>Eukaryota</taxon>
        <taxon>Viridiplantae</taxon>
        <taxon>Streptophyta</taxon>
        <taxon>Embryophyta</taxon>
        <taxon>Bryophyta</taxon>
        <taxon>Bryophytina</taxon>
        <taxon>Bryopsida</taxon>
        <taxon>Dicranidae</taxon>
        <taxon>Pseudoditrichales</taxon>
        <taxon>Ditrichaceae</taxon>
        <taxon>Ceratodon</taxon>
    </lineage>
</organism>
<feature type="domain" description="HTH OST-type" evidence="1">
    <location>
        <begin position="407"/>
        <end position="482"/>
    </location>
</feature>
<name>A0A8T0J790_CERPU</name>
<dbReference type="InterPro" id="IPR025605">
    <property type="entry name" value="OST-HTH/LOTUS_dom"/>
</dbReference>
<dbReference type="InterPro" id="IPR021139">
    <property type="entry name" value="NYN"/>
</dbReference>
<dbReference type="GO" id="GO:0004540">
    <property type="term" value="F:RNA nuclease activity"/>
    <property type="evidence" value="ECO:0007669"/>
    <property type="project" value="InterPro"/>
</dbReference>
<dbReference type="InterPro" id="IPR024768">
    <property type="entry name" value="Marf1"/>
</dbReference>